<evidence type="ECO:0000256" key="3">
    <source>
        <dbReference type="ARBA" id="ARBA00023002"/>
    </source>
</evidence>
<evidence type="ECO:0000259" key="7">
    <source>
        <dbReference type="Pfam" id="PF14824"/>
    </source>
</evidence>
<feature type="domain" description="Siroheme synthase central" evidence="7">
    <location>
        <begin position="117"/>
        <end position="140"/>
    </location>
</feature>
<evidence type="ECO:0000313" key="9">
    <source>
        <dbReference type="Proteomes" id="UP001165287"/>
    </source>
</evidence>
<sequence length="166" mass="18424">MLPLHFKVKDKNVLVVGGGKIALRRLRLFLEEGARITVISPDVVPEIAELSKADKLNWQAKKVELADLKDALFIIAATNDSAVNEWIAENASENQLVNVASNANKGNVIVPKSVKKGRLTLSVSTNGASPTLAKQICEQLSKQFDEQFVNELEQMYENRANRKRNK</sequence>
<evidence type="ECO:0000256" key="2">
    <source>
        <dbReference type="ARBA" id="ARBA00012400"/>
    </source>
</evidence>
<dbReference type="SUPFAM" id="SSF75615">
    <property type="entry name" value="Siroheme synthase middle domains-like"/>
    <property type="match status" value="1"/>
</dbReference>
<dbReference type="SUPFAM" id="SSF51735">
    <property type="entry name" value="NAD(P)-binding Rossmann-fold domains"/>
    <property type="match status" value="1"/>
</dbReference>
<keyword evidence="3" id="KW-0560">Oxidoreductase</keyword>
<reference evidence="8" key="1">
    <citation type="submission" date="2024-05" db="EMBL/GenBank/DDBJ databases">
        <title>Metabacillus sp. nov., isolated from the rhizosphere soil of tomato plants.</title>
        <authorList>
            <person name="Ma R."/>
        </authorList>
    </citation>
    <scope>NUCLEOTIDE SEQUENCE</scope>
    <source>
        <strain evidence="8">DBTR6</strain>
    </source>
</reference>
<dbReference type="EC" id="1.3.1.76" evidence="2"/>
<evidence type="ECO:0000256" key="4">
    <source>
        <dbReference type="ARBA" id="ARBA00023027"/>
    </source>
</evidence>
<keyword evidence="5" id="KW-0627">Porphyrin biosynthesis</keyword>
<comment type="catalytic activity">
    <reaction evidence="6">
        <text>precorrin-2 + NAD(+) = sirohydrochlorin + NADH + 2 H(+)</text>
        <dbReference type="Rhea" id="RHEA:15613"/>
        <dbReference type="ChEBI" id="CHEBI:15378"/>
        <dbReference type="ChEBI" id="CHEBI:57540"/>
        <dbReference type="ChEBI" id="CHEBI:57945"/>
        <dbReference type="ChEBI" id="CHEBI:58351"/>
        <dbReference type="ChEBI" id="CHEBI:58827"/>
        <dbReference type="EC" id="1.3.1.76"/>
    </reaction>
</comment>
<name>A0ABS7UL33_9BACI</name>
<dbReference type="Pfam" id="PF13241">
    <property type="entry name" value="NAD_binding_7"/>
    <property type="match status" value="1"/>
</dbReference>
<gene>
    <name evidence="8" type="ORF">K9V48_00010</name>
</gene>
<evidence type="ECO:0000256" key="6">
    <source>
        <dbReference type="ARBA" id="ARBA00047561"/>
    </source>
</evidence>
<dbReference type="RefSeq" id="WP_224135679.1">
    <property type="nucleotide sequence ID" value="NZ_JAIQUM010000001.1"/>
</dbReference>
<dbReference type="InterPro" id="IPR036291">
    <property type="entry name" value="NAD(P)-bd_dom_sf"/>
</dbReference>
<comment type="caution">
    <text evidence="8">The sequence shown here is derived from an EMBL/GenBank/DDBJ whole genome shotgun (WGS) entry which is preliminary data.</text>
</comment>
<proteinExistence type="predicted"/>
<dbReference type="PANTHER" id="PTHR35330:SF1">
    <property type="entry name" value="SIROHEME BIOSYNTHESIS PROTEIN MET8"/>
    <property type="match status" value="1"/>
</dbReference>
<dbReference type="InterPro" id="IPR028161">
    <property type="entry name" value="Met8-like"/>
</dbReference>
<evidence type="ECO:0000256" key="5">
    <source>
        <dbReference type="ARBA" id="ARBA00023244"/>
    </source>
</evidence>
<comment type="pathway">
    <text evidence="1">Porphyrin-containing compound metabolism; siroheme biosynthesis; sirohydrochlorin from precorrin-2: step 1/1.</text>
</comment>
<dbReference type="Gene3D" id="1.10.8.610">
    <property type="entry name" value="SirC, precorrin-2 dehydrogenase, C-terminal helical domain-like"/>
    <property type="match status" value="1"/>
</dbReference>
<dbReference type="InterPro" id="IPR006367">
    <property type="entry name" value="Sirohaem_synthase_N"/>
</dbReference>
<dbReference type="PANTHER" id="PTHR35330">
    <property type="entry name" value="SIROHEME BIOSYNTHESIS PROTEIN MET8"/>
    <property type="match status" value="1"/>
</dbReference>
<evidence type="ECO:0000313" key="8">
    <source>
        <dbReference type="EMBL" id="MBZ5748668.1"/>
    </source>
</evidence>
<keyword evidence="4" id="KW-0520">NAD</keyword>
<dbReference type="InterPro" id="IPR028281">
    <property type="entry name" value="Sirohaem_synthase_central"/>
</dbReference>
<dbReference type="NCBIfam" id="TIGR01470">
    <property type="entry name" value="cysG_Nterm"/>
    <property type="match status" value="1"/>
</dbReference>
<keyword evidence="9" id="KW-1185">Reference proteome</keyword>
<protein>
    <recommendedName>
        <fullName evidence="2">precorrin-2 dehydrogenase</fullName>
        <ecNumber evidence="2">1.3.1.76</ecNumber>
    </recommendedName>
</protein>
<dbReference type="Proteomes" id="UP001165287">
    <property type="component" value="Unassembled WGS sequence"/>
</dbReference>
<accession>A0ABS7UL33</accession>
<dbReference type="EMBL" id="JAIQUM010000001">
    <property type="protein sequence ID" value="MBZ5748668.1"/>
    <property type="molecule type" value="Genomic_DNA"/>
</dbReference>
<dbReference type="Gene3D" id="3.40.50.720">
    <property type="entry name" value="NAD(P)-binding Rossmann-like Domain"/>
    <property type="match status" value="1"/>
</dbReference>
<dbReference type="InterPro" id="IPR042518">
    <property type="entry name" value="SirC_C"/>
</dbReference>
<organism evidence="8 9">
    <name type="scientific">Metabacillus rhizolycopersici</name>
    <dbReference type="NCBI Taxonomy" id="2875709"/>
    <lineage>
        <taxon>Bacteria</taxon>
        <taxon>Bacillati</taxon>
        <taxon>Bacillota</taxon>
        <taxon>Bacilli</taxon>
        <taxon>Bacillales</taxon>
        <taxon>Bacillaceae</taxon>
        <taxon>Metabacillus</taxon>
    </lineage>
</organism>
<evidence type="ECO:0000256" key="1">
    <source>
        <dbReference type="ARBA" id="ARBA00005010"/>
    </source>
</evidence>
<dbReference type="Pfam" id="PF14824">
    <property type="entry name" value="Sirohm_synth_M"/>
    <property type="match status" value="1"/>
</dbReference>